<comment type="caution">
    <text evidence="1">The sequence shown here is derived from an EMBL/GenBank/DDBJ whole genome shotgun (WGS) entry which is preliminary data.</text>
</comment>
<gene>
    <name evidence="1" type="ORF">A5893_13095</name>
</gene>
<reference evidence="1 2" key="2">
    <citation type="submission" date="2016-06" db="EMBL/GenBank/DDBJ databases">
        <title>Pedobacter psychrophilus sp. nov., isolated from Antarctic fragmentary rock.</title>
        <authorList>
            <person name="Svec P."/>
        </authorList>
    </citation>
    <scope>NUCLEOTIDE SEQUENCE [LARGE SCALE GENOMIC DNA]</scope>
    <source>
        <strain evidence="1 2">CCM 8644</strain>
    </source>
</reference>
<dbReference type="EMBL" id="LWHJ01000029">
    <property type="protein sequence ID" value="OAQ38968.1"/>
    <property type="molecule type" value="Genomic_DNA"/>
</dbReference>
<sequence>MQCKKDKTDTPGLPTATQEGKNTLGFLLNGEAWTPKGLLGSSANLSIDVDLTYKKGVFNISAYNSTSYKPDVIYFGLGIKDSLNNQSIPVTYLLTNESLFGVYFSNDDCTLDYFNSSIKRSGSLTITKLDKVQRIISGTFDANLSLNGCSDVKITQGRFDMKY</sequence>
<evidence type="ECO:0000313" key="2">
    <source>
        <dbReference type="Proteomes" id="UP000078459"/>
    </source>
</evidence>
<dbReference type="Proteomes" id="UP000078459">
    <property type="component" value="Unassembled WGS sequence"/>
</dbReference>
<reference evidence="1 2" key="1">
    <citation type="submission" date="2016-04" db="EMBL/GenBank/DDBJ databases">
        <authorList>
            <person name="Evans L.H."/>
            <person name="Alamgir A."/>
            <person name="Owens N."/>
            <person name="Weber N.D."/>
            <person name="Virtaneva K."/>
            <person name="Barbian K."/>
            <person name="Babar A."/>
            <person name="Rosenke K."/>
        </authorList>
    </citation>
    <scope>NUCLEOTIDE SEQUENCE [LARGE SCALE GENOMIC DNA]</scope>
    <source>
        <strain evidence="1 2">CCM 8644</strain>
    </source>
</reference>
<name>A0A179DDD1_9SPHI</name>
<accession>A0A179DDD1</accession>
<organism evidence="1 2">
    <name type="scientific">Pedobacter psychrophilus</name>
    <dbReference type="NCBI Taxonomy" id="1826909"/>
    <lineage>
        <taxon>Bacteria</taxon>
        <taxon>Pseudomonadati</taxon>
        <taxon>Bacteroidota</taxon>
        <taxon>Sphingobacteriia</taxon>
        <taxon>Sphingobacteriales</taxon>
        <taxon>Sphingobacteriaceae</taxon>
        <taxon>Pedobacter</taxon>
    </lineage>
</organism>
<dbReference type="AlphaFoldDB" id="A0A179DDD1"/>
<proteinExistence type="predicted"/>
<keyword evidence="2" id="KW-1185">Reference proteome</keyword>
<protein>
    <submittedName>
        <fullName evidence="1">Uncharacterized protein</fullName>
    </submittedName>
</protein>
<dbReference type="OrthoDB" id="881763at2"/>
<dbReference type="STRING" id="1826909.A5893_13095"/>
<evidence type="ECO:0000313" key="1">
    <source>
        <dbReference type="EMBL" id="OAQ38968.1"/>
    </source>
</evidence>